<reference evidence="1 2" key="1">
    <citation type="submission" date="2020-04" db="EMBL/GenBank/DDBJ databases">
        <title>Marinomonas sp. M1K-6 isolated from the deep seawater of the Mariana Trench.</title>
        <authorList>
            <person name="Li Y."/>
        </authorList>
    </citation>
    <scope>NUCLEOTIDE SEQUENCE [LARGE SCALE GENOMIC DNA]</scope>
    <source>
        <strain evidence="1 2">M1K-6</strain>
    </source>
</reference>
<proteinExistence type="predicted"/>
<protein>
    <recommendedName>
        <fullName evidence="3">Microcin J25-processing protein McjB C-terminal domain-containing protein</fullName>
    </recommendedName>
</protein>
<dbReference type="RefSeq" id="WP_168823189.1">
    <property type="nucleotide sequence ID" value="NZ_CP073013.1"/>
</dbReference>
<evidence type="ECO:0008006" key="3">
    <source>
        <dbReference type="Google" id="ProtNLM"/>
    </source>
</evidence>
<evidence type="ECO:0000313" key="1">
    <source>
        <dbReference type="EMBL" id="NLQ16861.1"/>
    </source>
</evidence>
<comment type="caution">
    <text evidence="1">The sequence shown here is derived from an EMBL/GenBank/DDBJ whole genome shotgun (WGS) entry which is preliminary data.</text>
</comment>
<dbReference type="EMBL" id="JABAEK010000003">
    <property type="protein sequence ID" value="NLQ16861.1"/>
    <property type="molecule type" value="Genomic_DNA"/>
</dbReference>
<dbReference type="AlphaFoldDB" id="A0A847R073"/>
<dbReference type="Proteomes" id="UP000586067">
    <property type="component" value="Unassembled WGS sequence"/>
</dbReference>
<evidence type="ECO:0000313" key="2">
    <source>
        <dbReference type="Proteomes" id="UP000586067"/>
    </source>
</evidence>
<organism evidence="1 2">
    <name type="scientific">Marinomonas profundi</name>
    <dbReference type="NCBI Taxonomy" id="2726122"/>
    <lineage>
        <taxon>Bacteria</taxon>
        <taxon>Pseudomonadati</taxon>
        <taxon>Pseudomonadota</taxon>
        <taxon>Gammaproteobacteria</taxon>
        <taxon>Oceanospirillales</taxon>
        <taxon>Oceanospirillaceae</taxon>
        <taxon>Marinomonas</taxon>
    </lineage>
</organism>
<name>A0A847R073_9GAMM</name>
<keyword evidence="2" id="KW-1185">Reference proteome</keyword>
<accession>A0A847R073</accession>
<gene>
    <name evidence="1" type="ORF">HGG82_04400</name>
</gene>
<sequence length="134" mass="15523">MPKVDHIRLYLQCARNYFEDLAKQQETIFLSVSQKISTASHTLGCFLISQGYEKVCYAAGERTVSEQYQTHAWLEWNGWIIDITADQFADGPSAVFMERGSEFHRSFTRDYESEPEISSCIAAQNQKFLRYMES</sequence>